<evidence type="ECO:0000313" key="1">
    <source>
        <dbReference type="EMBL" id="APW97926.1"/>
    </source>
</evidence>
<accession>M0L6M8</accession>
<evidence type="ECO:0000313" key="4">
    <source>
        <dbReference type="Proteomes" id="UP000186547"/>
    </source>
</evidence>
<reference evidence="1 4" key="1">
    <citation type="journal article" date="2011" name="J. Bacteriol.">
        <title>Genome sequence of Halobiforma lacisalsi AJ5, an extremely halophilic archaeon which harbors a bop gene.</title>
        <authorList>
            <person name="Jiang X."/>
            <person name="Wang S."/>
            <person name="Cheng H."/>
            <person name="Huo Y."/>
            <person name="Zhang X."/>
            <person name="Zhu X."/>
            <person name="Han X."/>
            <person name="Ni P."/>
            <person name="Wu M."/>
        </authorList>
    </citation>
    <scope>NUCLEOTIDE SEQUENCE [LARGE SCALE GENOMIC DNA]</scope>
    <source>
        <strain evidence="1 4">AJ5</strain>
    </source>
</reference>
<dbReference type="Proteomes" id="UP000186547">
    <property type="component" value="Chromosome"/>
</dbReference>
<dbReference type="STRING" id="358396.CHINAEXTREME_09090"/>
<keyword evidence="3" id="KW-1185">Reference proteome</keyword>
<dbReference type="KEGG" id="hlc:CHINAEXTREME09090"/>
<reference evidence="2 3" key="2">
    <citation type="journal article" date="2014" name="PLoS Genet.">
        <title>Phylogenetically driven sequencing of extremely halophilic archaea reveals strategies for static and dynamic osmo-response.</title>
        <authorList>
            <person name="Becker E.A."/>
            <person name="Seitzer P.M."/>
            <person name="Tritt A."/>
            <person name="Larsen D."/>
            <person name="Krusor M."/>
            <person name="Yao A.I."/>
            <person name="Wu D."/>
            <person name="Madern D."/>
            <person name="Eisen J.A."/>
            <person name="Darling A.E."/>
            <person name="Facciotti M.T."/>
        </authorList>
    </citation>
    <scope>NUCLEOTIDE SEQUENCE [LARGE SCALE GENOMIC DNA]</scope>
    <source>
        <strain evidence="2 3">AJ5</strain>
    </source>
</reference>
<dbReference type="Proteomes" id="UP000011555">
    <property type="component" value="Unassembled WGS sequence"/>
</dbReference>
<sequence length="70" mass="7731">MCPLAVCDSMTDTLHCPDCETEIESADNLETSSDVPEVEVEEDGSFSLFENRDLFLCKSCKRPLGVGRSK</sequence>
<dbReference type="AlphaFoldDB" id="M0L6M8"/>
<evidence type="ECO:0000313" key="2">
    <source>
        <dbReference type="EMBL" id="EMA29196.1"/>
    </source>
</evidence>
<organism evidence="2 3">
    <name type="scientific">Natronobacterium lacisalsi AJ5</name>
    <dbReference type="NCBI Taxonomy" id="358396"/>
    <lineage>
        <taxon>Archaea</taxon>
        <taxon>Methanobacteriati</taxon>
        <taxon>Methanobacteriota</taxon>
        <taxon>Stenosarchaea group</taxon>
        <taxon>Halobacteria</taxon>
        <taxon>Halobacteriales</taxon>
        <taxon>Natrialbaceae</taxon>
        <taxon>Natronobacterium</taxon>
    </lineage>
</organism>
<name>M0L6M8_NATLA</name>
<dbReference type="eggNOG" id="ENOG502N65K">
    <property type="taxonomic scope" value="Archaea"/>
</dbReference>
<protein>
    <submittedName>
        <fullName evidence="2">Uncharacterized protein</fullName>
    </submittedName>
</protein>
<dbReference type="EMBL" id="AOLZ01000072">
    <property type="protein sequence ID" value="EMA29196.1"/>
    <property type="molecule type" value="Genomic_DNA"/>
</dbReference>
<dbReference type="EMBL" id="CP019285">
    <property type="protein sequence ID" value="APW97926.1"/>
    <property type="molecule type" value="Genomic_DNA"/>
</dbReference>
<proteinExistence type="predicted"/>
<reference evidence="1" key="3">
    <citation type="submission" date="2017-01" db="EMBL/GenBank/DDBJ databases">
        <authorList>
            <person name="Mah S.A."/>
            <person name="Swanson W.J."/>
            <person name="Moy G.W."/>
            <person name="Vacquier V.D."/>
        </authorList>
    </citation>
    <scope>NUCLEOTIDE SEQUENCE</scope>
    <source>
        <strain evidence="1">AJ5</strain>
    </source>
</reference>
<evidence type="ECO:0000313" key="3">
    <source>
        <dbReference type="Proteomes" id="UP000011555"/>
    </source>
</evidence>
<gene>
    <name evidence="2" type="ORF">C445_17659</name>
    <name evidence="1" type="ORF">CHINAEXTREME_09090</name>
</gene>